<evidence type="ECO:0000313" key="3">
    <source>
        <dbReference type="Proteomes" id="UP000275480"/>
    </source>
</evidence>
<dbReference type="AlphaFoldDB" id="A0AB74C9K3"/>
<feature type="compositionally biased region" description="Polar residues" evidence="1">
    <location>
        <begin position="49"/>
        <end position="60"/>
    </location>
</feature>
<name>A0AB74C9K3_ASPFL</name>
<protein>
    <submittedName>
        <fullName evidence="2">Uncharacterized protein</fullName>
    </submittedName>
</protein>
<reference evidence="2 3" key="1">
    <citation type="submission" date="2018-07" db="EMBL/GenBank/DDBJ databases">
        <title>Identification of spontaneous genetic mutation associated with occurrence of a yellow conidial color mutant of Aspergillus flavus.</title>
        <authorList>
            <person name="Chang P.-K."/>
            <person name="Mack B.M."/>
            <person name="Scharfenstein L."/>
            <person name="Gilbert M.K."/>
        </authorList>
    </citation>
    <scope>NUCLEOTIDE SEQUENCE [LARGE SCALE GENOMIC DNA]</scope>
    <source>
        <strain evidence="2 3">CA14</strain>
    </source>
</reference>
<comment type="caution">
    <text evidence="2">The sequence shown here is derived from an EMBL/GenBank/DDBJ whole genome shotgun (WGS) entry which is preliminary data.</text>
</comment>
<dbReference type="Proteomes" id="UP000275480">
    <property type="component" value="Unassembled WGS sequence"/>
</dbReference>
<sequence>MVVCIYAWPVSGRTSDAFWRWFSLHLYVRLSSTTSDVGLESPAGFPWSGGQQKGDTQSYKETVDGEEDGPPTVNCLTVCRQRRWTPRKRRLQQRRKAALILSHSQIQTLPHGHPSARISPVLILFTASSH</sequence>
<accession>A0AB74C9K3</accession>
<evidence type="ECO:0000313" key="2">
    <source>
        <dbReference type="EMBL" id="RMZ42552.1"/>
    </source>
</evidence>
<feature type="region of interest" description="Disordered" evidence="1">
    <location>
        <begin position="42"/>
        <end position="70"/>
    </location>
</feature>
<organism evidence="2 3">
    <name type="scientific">Aspergillus flavus</name>
    <dbReference type="NCBI Taxonomy" id="5059"/>
    <lineage>
        <taxon>Eukaryota</taxon>
        <taxon>Fungi</taxon>
        <taxon>Dikarya</taxon>
        <taxon>Ascomycota</taxon>
        <taxon>Pezizomycotina</taxon>
        <taxon>Eurotiomycetes</taxon>
        <taxon>Eurotiomycetidae</taxon>
        <taxon>Eurotiales</taxon>
        <taxon>Aspergillaceae</taxon>
        <taxon>Aspergillus</taxon>
        <taxon>Aspergillus subgen. Circumdati</taxon>
    </lineage>
</organism>
<proteinExistence type="predicted"/>
<evidence type="ECO:0000256" key="1">
    <source>
        <dbReference type="SAM" id="MobiDB-lite"/>
    </source>
</evidence>
<gene>
    <name evidence="2" type="ORF">CA14_003117</name>
</gene>
<dbReference type="EMBL" id="QQZZ01000104">
    <property type="protein sequence ID" value="RMZ42552.1"/>
    <property type="molecule type" value="Genomic_DNA"/>
</dbReference>